<sequence>MSQLLRVNSTNHIFSFKPQTPIVLNPKKEYELALRSFHSYNSIPNIEDGEKFYYYDTKNKLHVIEFPTGSYEITDIESFIRKKMGLENSVDPDRDFSLKPNNNTLKCEIFTFDGDRPTHTIYEFAIKVDPGYIIDETPSNLLYLSVVPQQEIHNITVLALDQEDVTLAPNYGAFLFDSCVYSDIGKELETVRDPGIVSTVRALTCCSPEESKHMSIAGWNYPTVPILSSDKSFSLLMPIFNMFNDYPLITCGRQTLRFVRARNDNDCVIIKEKTVSGALTKTSVKLVIESIELRIKHIYPSDEVKEKLLKFISTNRPIMKWFRKWELHELPALTPSARREIWSVKISTKVERPRYVIVFFQTEKRDNIQSDPTTFDHIYIQSIRLSLNGDYYPNERTQLDFDNNHFTEAHFNYSEFQPSYTKNTQKRILLDYLAFKNRALFVIDCSKQEETMKSGSVDVKLDIEANNGFPENTKAYCIIIHDVLMEYSPLTEVLKNLS</sequence>
<protein>
    <recommendedName>
        <fullName evidence="1">Double jelly roll-like domain-containing protein</fullName>
    </recommendedName>
</protein>
<gene>
    <name evidence="2" type="ORF">PSYICH_LOCUS6468</name>
</gene>
<evidence type="ECO:0000313" key="3">
    <source>
        <dbReference type="Proteomes" id="UP001153636"/>
    </source>
</evidence>
<dbReference type="InterPro" id="IPR049512">
    <property type="entry name" value="DJR-like_dom"/>
</dbReference>
<dbReference type="EMBL" id="OV651814">
    <property type="protein sequence ID" value="CAH1106887.1"/>
    <property type="molecule type" value="Genomic_DNA"/>
</dbReference>
<dbReference type="OrthoDB" id="6757630at2759"/>
<reference evidence="2" key="1">
    <citation type="submission" date="2022-01" db="EMBL/GenBank/DDBJ databases">
        <authorList>
            <person name="King R."/>
        </authorList>
    </citation>
    <scope>NUCLEOTIDE SEQUENCE</scope>
</reference>
<dbReference type="PANTHER" id="PTHR36159">
    <property type="entry name" value="PROTEIN CBG23766"/>
    <property type="match status" value="1"/>
</dbReference>
<feature type="domain" description="Double jelly roll-like" evidence="1">
    <location>
        <begin position="165"/>
        <end position="483"/>
    </location>
</feature>
<dbReference type="Pfam" id="PF21738">
    <property type="entry name" value="DJR-like_dom"/>
    <property type="match status" value="1"/>
</dbReference>
<evidence type="ECO:0000313" key="2">
    <source>
        <dbReference type="EMBL" id="CAH1106887.1"/>
    </source>
</evidence>
<evidence type="ECO:0000259" key="1">
    <source>
        <dbReference type="Pfam" id="PF21738"/>
    </source>
</evidence>
<dbReference type="AlphaFoldDB" id="A0A9P0CP19"/>
<dbReference type="PANTHER" id="PTHR36159:SF1">
    <property type="entry name" value="RETROVIRUS-RELATED POL POLYPROTEIN FROM TRANSPOSON 412-LIKE PROTEIN"/>
    <property type="match status" value="1"/>
</dbReference>
<dbReference type="Proteomes" id="UP001153636">
    <property type="component" value="Chromosome 2"/>
</dbReference>
<accession>A0A9P0CP19</accession>
<organism evidence="2 3">
    <name type="scientific">Psylliodes chrysocephalus</name>
    <dbReference type="NCBI Taxonomy" id="3402493"/>
    <lineage>
        <taxon>Eukaryota</taxon>
        <taxon>Metazoa</taxon>
        <taxon>Ecdysozoa</taxon>
        <taxon>Arthropoda</taxon>
        <taxon>Hexapoda</taxon>
        <taxon>Insecta</taxon>
        <taxon>Pterygota</taxon>
        <taxon>Neoptera</taxon>
        <taxon>Endopterygota</taxon>
        <taxon>Coleoptera</taxon>
        <taxon>Polyphaga</taxon>
        <taxon>Cucujiformia</taxon>
        <taxon>Chrysomeloidea</taxon>
        <taxon>Chrysomelidae</taxon>
        <taxon>Galerucinae</taxon>
        <taxon>Alticini</taxon>
        <taxon>Psylliodes</taxon>
    </lineage>
</organism>
<proteinExistence type="predicted"/>
<name>A0A9P0CP19_9CUCU</name>
<keyword evidence="3" id="KW-1185">Reference proteome</keyword>